<dbReference type="Proteomes" id="UP000238707">
    <property type="component" value="Unassembled WGS sequence"/>
</dbReference>
<evidence type="ECO:0000313" key="1">
    <source>
        <dbReference type="EMBL" id="PQJ64743.1"/>
    </source>
</evidence>
<reference evidence="1 2" key="1">
    <citation type="submission" date="2016-12" db="EMBL/GenBank/DDBJ databases">
        <title>Diversity of luminous bacteria.</title>
        <authorList>
            <person name="Yoshizawa S."/>
            <person name="Kogure K."/>
        </authorList>
    </citation>
    <scope>NUCLEOTIDE SEQUENCE [LARGE SCALE GENOMIC DNA]</scope>
    <source>
        <strain evidence="1 2">LC2-408</strain>
    </source>
</reference>
<name>A0A2S7VRG4_9VIBR</name>
<accession>A0A2S7VRG4</accession>
<dbReference type="EMBL" id="MSCI01000001">
    <property type="protein sequence ID" value="PQJ64743.1"/>
    <property type="molecule type" value="Genomic_DNA"/>
</dbReference>
<evidence type="ECO:0000313" key="2">
    <source>
        <dbReference type="Proteomes" id="UP000238707"/>
    </source>
</evidence>
<organism evidence="1 2">
    <name type="scientific">Vibrio chagasii</name>
    <dbReference type="NCBI Taxonomy" id="170679"/>
    <lineage>
        <taxon>Bacteria</taxon>
        <taxon>Pseudomonadati</taxon>
        <taxon>Pseudomonadota</taxon>
        <taxon>Gammaproteobacteria</taxon>
        <taxon>Vibrionales</taxon>
        <taxon>Vibrionaceae</taxon>
        <taxon>Vibrio</taxon>
    </lineage>
</organism>
<protein>
    <submittedName>
        <fullName evidence="1">Uncharacterized protein</fullName>
    </submittedName>
</protein>
<sequence length="407" mass="46148">MNYISRAHVDDLFVDSLAKQTHIVIHGSSKQGKTSLRKKNLLESDYISVTCSNTWGIADINESILKRAGYQISVSESKTLKGTSKVSLSVGLTDTKIGSDISMELARQINKKSLELDLENTNDVISALKEIDFDKFIVLEDFHYLDIDTQVDFSIALKAYHEESSLCFIIVGVWLEDDRLTTFNGDLAGRIVSINADMWLDENIDELFTVSEALLNISFTENFKNCVKEKCNGSIFLVQQLCMKVCEAQNISKTQPEQTVVAKNIDITDEIKSVLDMHTGRFTKFLMDFSAGFQPTELELYKWILFALVTIDEKFLLEGLPIQALRRQIQTAHPKKSEVSLKKLSGALNKSVSLQLDNRTKPIVFEYDANRSRVKVVDKSFLLWKQFQELSELLDYIDLEEQAAELV</sequence>
<gene>
    <name evidence="1" type="ORF">BTO10_01465</name>
</gene>
<dbReference type="AlphaFoldDB" id="A0A2S7VRG4"/>
<dbReference type="Gene3D" id="3.40.50.300">
    <property type="entry name" value="P-loop containing nucleotide triphosphate hydrolases"/>
    <property type="match status" value="1"/>
</dbReference>
<proteinExistence type="predicted"/>
<keyword evidence="2" id="KW-1185">Reference proteome</keyword>
<dbReference type="SUPFAM" id="SSF52540">
    <property type="entry name" value="P-loop containing nucleoside triphosphate hydrolases"/>
    <property type="match status" value="1"/>
</dbReference>
<dbReference type="InterPro" id="IPR027417">
    <property type="entry name" value="P-loop_NTPase"/>
</dbReference>
<comment type="caution">
    <text evidence="1">The sequence shown here is derived from an EMBL/GenBank/DDBJ whole genome shotgun (WGS) entry which is preliminary data.</text>
</comment>